<keyword evidence="1" id="KW-0812">Transmembrane</keyword>
<accession>A0A9D4IA66</accession>
<proteinExistence type="predicted"/>
<comment type="caution">
    <text evidence="2">The sequence shown here is derived from an EMBL/GenBank/DDBJ whole genome shotgun (WGS) entry which is preliminary data.</text>
</comment>
<feature type="transmembrane region" description="Helical" evidence="1">
    <location>
        <begin position="12"/>
        <end position="31"/>
    </location>
</feature>
<dbReference type="EMBL" id="JAIWYP010000010">
    <property type="protein sequence ID" value="KAH3753939.1"/>
    <property type="molecule type" value="Genomic_DNA"/>
</dbReference>
<organism evidence="2 3">
    <name type="scientific">Dreissena polymorpha</name>
    <name type="common">Zebra mussel</name>
    <name type="synonym">Mytilus polymorpha</name>
    <dbReference type="NCBI Taxonomy" id="45954"/>
    <lineage>
        <taxon>Eukaryota</taxon>
        <taxon>Metazoa</taxon>
        <taxon>Spiralia</taxon>
        <taxon>Lophotrochozoa</taxon>
        <taxon>Mollusca</taxon>
        <taxon>Bivalvia</taxon>
        <taxon>Autobranchia</taxon>
        <taxon>Heteroconchia</taxon>
        <taxon>Euheterodonta</taxon>
        <taxon>Imparidentia</taxon>
        <taxon>Neoheterodontei</taxon>
        <taxon>Myida</taxon>
        <taxon>Dreissenoidea</taxon>
        <taxon>Dreissenidae</taxon>
        <taxon>Dreissena</taxon>
    </lineage>
</organism>
<protein>
    <submittedName>
        <fullName evidence="2">Uncharacterized protein</fullName>
    </submittedName>
</protein>
<evidence type="ECO:0000313" key="3">
    <source>
        <dbReference type="Proteomes" id="UP000828390"/>
    </source>
</evidence>
<dbReference type="AlphaFoldDB" id="A0A9D4IA66"/>
<evidence type="ECO:0000256" key="1">
    <source>
        <dbReference type="SAM" id="Phobius"/>
    </source>
</evidence>
<keyword evidence="1" id="KW-0472">Membrane</keyword>
<dbReference type="Proteomes" id="UP000828390">
    <property type="component" value="Unassembled WGS sequence"/>
</dbReference>
<gene>
    <name evidence="2" type="ORF">DPMN_188592</name>
</gene>
<name>A0A9D4IA66_DREPO</name>
<sequence>MGETCSKTRIMSVVVAVLVFVLAAVVAAFIYRETRNVNDKIGRIMRSELNENTVKDLYPGYFRSQEEQRLFEKKILQSFYFNRTAIPPTVKSKETCSFRCFNSSSPFPPRRKRQSNNGVKHGCCTSRAGFYVPTNHTNLIGQVRTFLQYGSKKQYFPVESCT</sequence>
<reference evidence="2" key="2">
    <citation type="submission" date="2020-11" db="EMBL/GenBank/DDBJ databases">
        <authorList>
            <person name="McCartney M.A."/>
            <person name="Auch B."/>
            <person name="Kono T."/>
            <person name="Mallez S."/>
            <person name="Becker A."/>
            <person name="Gohl D.M."/>
            <person name="Silverstein K.A.T."/>
            <person name="Koren S."/>
            <person name="Bechman K.B."/>
            <person name="Herman A."/>
            <person name="Abrahante J.E."/>
            <person name="Garbe J."/>
        </authorList>
    </citation>
    <scope>NUCLEOTIDE SEQUENCE</scope>
    <source>
        <strain evidence="2">Duluth1</strain>
        <tissue evidence="2">Whole animal</tissue>
    </source>
</reference>
<reference evidence="2" key="1">
    <citation type="journal article" date="2019" name="bioRxiv">
        <title>The Genome of the Zebra Mussel, Dreissena polymorpha: A Resource for Invasive Species Research.</title>
        <authorList>
            <person name="McCartney M.A."/>
            <person name="Auch B."/>
            <person name="Kono T."/>
            <person name="Mallez S."/>
            <person name="Zhang Y."/>
            <person name="Obille A."/>
            <person name="Becker A."/>
            <person name="Abrahante J.E."/>
            <person name="Garbe J."/>
            <person name="Badalamenti J.P."/>
            <person name="Herman A."/>
            <person name="Mangelson H."/>
            <person name="Liachko I."/>
            <person name="Sullivan S."/>
            <person name="Sone E.D."/>
            <person name="Koren S."/>
            <person name="Silverstein K.A.T."/>
            <person name="Beckman K.B."/>
            <person name="Gohl D.M."/>
        </authorList>
    </citation>
    <scope>NUCLEOTIDE SEQUENCE</scope>
    <source>
        <strain evidence="2">Duluth1</strain>
        <tissue evidence="2">Whole animal</tissue>
    </source>
</reference>
<keyword evidence="3" id="KW-1185">Reference proteome</keyword>
<keyword evidence="1" id="KW-1133">Transmembrane helix</keyword>
<evidence type="ECO:0000313" key="2">
    <source>
        <dbReference type="EMBL" id="KAH3753939.1"/>
    </source>
</evidence>